<reference evidence="1 2" key="1">
    <citation type="submission" date="2020-02" db="EMBL/GenBank/DDBJ databases">
        <title>Draft genome sequence of two Spirosoma agri KCTC 52727 and Spirosoma terrae KCTC 52035.</title>
        <authorList>
            <person name="Rojas J."/>
            <person name="Ambika Manirajan B."/>
            <person name="Suarez C."/>
            <person name="Ratering S."/>
            <person name="Schnell S."/>
        </authorList>
    </citation>
    <scope>NUCLEOTIDE SEQUENCE [LARGE SCALE GENOMIC DNA]</scope>
    <source>
        <strain evidence="1 2">KCTC 52035</strain>
    </source>
</reference>
<protein>
    <recommendedName>
        <fullName evidence="3">NRDE family protein</fullName>
    </recommendedName>
</protein>
<dbReference type="EMBL" id="JAAFZH010000020">
    <property type="protein sequence ID" value="NDU98774.1"/>
    <property type="molecule type" value="Genomic_DNA"/>
</dbReference>
<dbReference type="Proteomes" id="UP000474175">
    <property type="component" value="Unassembled WGS sequence"/>
</dbReference>
<evidence type="ECO:0000313" key="1">
    <source>
        <dbReference type="EMBL" id="NDU98774.1"/>
    </source>
</evidence>
<evidence type="ECO:0000313" key="2">
    <source>
        <dbReference type="Proteomes" id="UP000474175"/>
    </source>
</evidence>
<sequence length="256" mass="29130">MCTVTYLPQPRAGFLLTSSRDEKTIRPAAIFPVRYQSSYHKICYPKDPQSAGSWVAASSQLTVCLLNGAFRAHAPRAPYRHSRGLVVLSVFDYPSPADWFAAYNFIGLEPFTLIIIEPEATCQRFTHPVERLWEVRWDGQTPHLRQLNPQLPHIWSSVTLYSDEVIARRQQWFGDWLVQQPTDGFKVSAIRDFHKQAGAGDTVNGVLMNRGNGMQTISLTTIHQEGENAMMCYEDLLTNTIRHQQLSTTNEHVFAH</sequence>
<evidence type="ECO:0008006" key="3">
    <source>
        <dbReference type="Google" id="ProtNLM"/>
    </source>
</evidence>
<dbReference type="InterPro" id="IPR008551">
    <property type="entry name" value="TANGO2"/>
</dbReference>
<dbReference type="AlphaFoldDB" id="A0A6L9LDZ4"/>
<comment type="caution">
    <text evidence="1">The sequence shown here is derived from an EMBL/GenBank/DDBJ whole genome shotgun (WGS) entry which is preliminary data.</text>
</comment>
<dbReference type="Pfam" id="PF05742">
    <property type="entry name" value="TANGO2"/>
    <property type="match status" value="1"/>
</dbReference>
<name>A0A6L9LDZ4_9BACT</name>
<dbReference type="RefSeq" id="WP_163954906.1">
    <property type="nucleotide sequence ID" value="NZ_JAAFZH010000020.1"/>
</dbReference>
<gene>
    <name evidence="1" type="ORF">GK108_28070</name>
</gene>
<proteinExistence type="predicted"/>
<keyword evidence="2" id="KW-1185">Reference proteome</keyword>
<accession>A0A6L9LDZ4</accession>
<organism evidence="1 2">
    <name type="scientific">Spirosoma terrae</name>
    <dbReference type="NCBI Taxonomy" id="1968276"/>
    <lineage>
        <taxon>Bacteria</taxon>
        <taxon>Pseudomonadati</taxon>
        <taxon>Bacteroidota</taxon>
        <taxon>Cytophagia</taxon>
        <taxon>Cytophagales</taxon>
        <taxon>Cytophagaceae</taxon>
        <taxon>Spirosoma</taxon>
    </lineage>
</organism>